<feature type="domain" description="C2" evidence="7">
    <location>
        <begin position="318"/>
        <end position="445"/>
    </location>
</feature>
<dbReference type="SUPFAM" id="SSF49562">
    <property type="entry name" value="C2 domain (Calcium/lipid-binding domain, CaLB)"/>
    <property type="match status" value="2"/>
</dbReference>
<evidence type="ECO:0000256" key="1">
    <source>
        <dbReference type="ARBA" id="ARBA00004167"/>
    </source>
</evidence>
<dbReference type="InterPro" id="IPR037721">
    <property type="entry name" value="Ferlin"/>
</dbReference>
<dbReference type="Gene3D" id="2.60.40.150">
    <property type="entry name" value="C2 domain"/>
    <property type="match status" value="2"/>
</dbReference>
<protein>
    <recommendedName>
        <fullName evidence="7">C2 domain-containing protein</fullName>
    </recommendedName>
</protein>
<comment type="subcellular location">
    <subcellularLocation>
        <location evidence="1">Membrane</location>
        <topology evidence="1">Single-pass membrane protein</topology>
    </subcellularLocation>
</comment>
<dbReference type="EMBL" id="LGRX02029560">
    <property type="protein sequence ID" value="KAK3246692.1"/>
    <property type="molecule type" value="Genomic_DNA"/>
</dbReference>
<keyword evidence="3" id="KW-0677">Repeat</keyword>
<dbReference type="Pfam" id="PF00168">
    <property type="entry name" value="C2"/>
    <property type="match status" value="2"/>
</dbReference>
<feature type="compositionally biased region" description="Polar residues" evidence="6">
    <location>
        <begin position="203"/>
        <end position="238"/>
    </location>
</feature>
<evidence type="ECO:0000256" key="6">
    <source>
        <dbReference type="SAM" id="MobiDB-lite"/>
    </source>
</evidence>
<dbReference type="PANTHER" id="PTHR12546">
    <property type="entry name" value="FER-1-LIKE"/>
    <property type="match status" value="1"/>
</dbReference>
<dbReference type="GO" id="GO:0016020">
    <property type="term" value="C:membrane"/>
    <property type="evidence" value="ECO:0007669"/>
    <property type="project" value="UniProtKB-SubCell"/>
</dbReference>
<keyword evidence="4" id="KW-1133">Transmembrane helix</keyword>
<evidence type="ECO:0000313" key="8">
    <source>
        <dbReference type="EMBL" id="KAK3246692.1"/>
    </source>
</evidence>
<dbReference type="CDD" id="cd00030">
    <property type="entry name" value="C2"/>
    <property type="match status" value="1"/>
</dbReference>
<proteinExistence type="predicted"/>
<name>A0AAE0C1H8_9CHLO</name>
<dbReference type="PROSITE" id="PS50004">
    <property type="entry name" value="C2"/>
    <property type="match status" value="2"/>
</dbReference>
<evidence type="ECO:0000256" key="2">
    <source>
        <dbReference type="ARBA" id="ARBA00022692"/>
    </source>
</evidence>
<keyword evidence="9" id="KW-1185">Reference proteome</keyword>
<reference evidence="8 9" key="1">
    <citation type="journal article" date="2015" name="Genome Biol. Evol.">
        <title>Comparative Genomics of a Bacterivorous Green Alga Reveals Evolutionary Causalities and Consequences of Phago-Mixotrophic Mode of Nutrition.</title>
        <authorList>
            <person name="Burns J.A."/>
            <person name="Paasch A."/>
            <person name="Narechania A."/>
            <person name="Kim E."/>
        </authorList>
    </citation>
    <scope>NUCLEOTIDE SEQUENCE [LARGE SCALE GENOMIC DNA]</scope>
    <source>
        <strain evidence="8 9">PLY_AMNH</strain>
    </source>
</reference>
<organism evidence="8 9">
    <name type="scientific">Cymbomonas tetramitiformis</name>
    <dbReference type="NCBI Taxonomy" id="36881"/>
    <lineage>
        <taxon>Eukaryota</taxon>
        <taxon>Viridiplantae</taxon>
        <taxon>Chlorophyta</taxon>
        <taxon>Pyramimonadophyceae</taxon>
        <taxon>Pyramimonadales</taxon>
        <taxon>Pyramimonadaceae</taxon>
        <taxon>Cymbomonas</taxon>
    </lineage>
</organism>
<sequence length="476" mass="51600">MAGKSAYKDYEIVVNIVEAKGLDKLFSKGLFSGSPDIYCLAKHELWNERTSRVKSKQPVWNASLRPLPIVLESNQVPLTLELWNKNILSTKTLIGVAHIDIPAHKDSPIFNGVVRSYPLSIGHNVQATAATPERWATSYSPLPSTPPGEKAPADARAQAALPLDKGPDKDAEEQAWDDTEEQVWEKGMVGNLGRLTSTEKWQEFQQQVHQEAGSIPSSQPDLPSTPVQEGSSRASPMTPSELAEDKGPCVLVELRLISHLVEAGTAVSPLPAILEDATKGSPLKASTSRWGLPSLNPTGAKGAIAQKSVAAAMASAHGLAYDRRKLESAPCPADYIVHVHIIEVQSIKGNAWSSRSSPYCQVTCYGQTRNTSVLGLTGSGIFNEYLVFQLPICNLSDLEVQKVSIKVLDANRILGAFSNKVIGAAELEVGQVYAQKDHEIHRAWLTLATVSGHSTLPQVTLPIFHRPSPRHLLGHL</sequence>
<feature type="region of interest" description="Disordered" evidence="6">
    <location>
        <begin position="136"/>
        <end position="156"/>
    </location>
</feature>
<dbReference type="PANTHER" id="PTHR12546:SF33">
    <property type="entry name" value="SPERM VESICLE FUSION PROTEIN FER-1"/>
    <property type="match status" value="1"/>
</dbReference>
<evidence type="ECO:0000259" key="7">
    <source>
        <dbReference type="PROSITE" id="PS50004"/>
    </source>
</evidence>
<evidence type="ECO:0000256" key="3">
    <source>
        <dbReference type="ARBA" id="ARBA00022737"/>
    </source>
</evidence>
<evidence type="ECO:0000256" key="4">
    <source>
        <dbReference type="ARBA" id="ARBA00022989"/>
    </source>
</evidence>
<evidence type="ECO:0000313" key="9">
    <source>
        <dbReference type="Proteomes" id="UP001190700"/>
    </source>
</evidence>
<evidence type="ECO:0000256" key="5">
    <source>
        <dbReference type="ARBA" id="ARBA00023136"/>
    </source>
</evidence>
<feature type="domain" description="C2" evidence="7">
    <location>
        <begin position="1"/>
        <end position="114"/>
    </location>
</feature>
<gene>
    <name evidence="8" type="ORF">CYMTET_43778</name>
</gene>
<dbReference type="SMART" id="SM00239">
    <property type="entry name" value="C2"/>
    <property type="match status" value="2"/>
</dbReference>
<feature type="region of interest" description="Disordered" evidence="6">
    <location>
        <begin position="203"/>
        <end position="244"/>
    </location>
</feature>
<keyword evidence="2" id="KW-0812">Transmembrane</keyword>
<accession>A0AAE0C1H8</accession>
<dbReference type="InterPro" id="IPR000008">
    <property type="entry name" value="C2_dom"/>
</dbReference>
<keyword evidence="5" id="KW-0472">Membrane</keyword>
<dbReference type="AlphaFoldDB" id="A0AAE0C1H8"/>
<dbReference type="InterPro" id="IPR035892">
    <property type="entry name" value="C2_domain_sf"/>
</dbReference>
<comment type="caution">
    <text evidence="8">The sequence shown here is derived from an EMBL/GenBank/DDBJ whole genome shotgun (WGS) entry which is preliminary data.</text>
</comment>
<dbReference type="Proteomes" id="UP001190700">
    <property type="component" value="Unassembled WGS sequence"/>
</dbReference>
<dbReference type="GO" id="GO:0007009">
    <property type="term" value="P:plasma membrane organization"/>
    <property type="evidence" value="ECO:0007669"/>
    <property type="project" value="TreeGrafter"/>
</dbReference>